<feature type="region of interest" description="Disordered" evidence="1">
    <location>
        <begin position="97"/>
        <end position="134"/>
    </location>
</feature>
<dbReference type="InterPro" id="IPR000959">
    <property type="entry name" value="POLO_box_dom"/>
</dbReference>
<dbReference type="Proteomes" id="UP001162483">
    <property type="component" value="Unassembled WGS sequence"/>
</dbReference>
<reference evidence="4" key="1">
    <citation type="submission" date="2023-05" db="EMBL/GenBank/DDBJ databases">
        <authorList>
            <person name="Stuckert A."/>
        </authorList>
    </citation>
    <scope>NUCLEOTIDE SEQUENCE</scope>
</reference>
<evidence type="ECO:0000256" key="1">
    <source>
        <dbReference type="SAM" id="MobiDB-lite"/>
    </source>
</evidence>
<dbReference type="PROSITE" id="PS50078">
    <property type="entry name" value="POLO_BOX"/>
    <property type="match status" value="1"/>
</dbReference>
<feature type="domain" description="Cryptic POLO box 2 (CPB2)" evidence="3">
    <location>
        <begin position="1"/>
        <end position="98"/>
    </location>
</feature>
<dbReference type="Pfam" id="PF18409">
    <property type="entry name" value="Plk4_PB2"/>
    <property type="match status" value="1"/>
</dbReference>
<dbReference type="PROSITE" id="PS51985">
    <property type="entry name" value="CPB2"/>
    <property type="match status" value="1"/>
</dbReference>
<organism evidence="4 5">
    <name type="scientific">Staurois parvus</name>
    <dbReference type="NCBI Taxonomy" id="386267"/>
    <lineage>
        <taxon>Eukaryota</taxon>
        <taxon>Metazoa</taxon>
        <taxon>Chordata</taxon>
        <taxon>Craniata</taxon>
        <taxon>Vertebrata</taxon>
        <taxon>Euteleostomi</taxon>
        <taxon>Amphibia</taxon>
        <taxon>Batrachia</taxon>
        <taxon>Anura</taxon>
        <taxon>Neobatrachia</taxon>
        <taxon>Ranoidea</taxon>
        <taxon>Ranidae</taxon>
        <taxon>Staurois</taxon>
    </lineage>
</organism>
<dbReference type="EMBL" id="CATNWA010001901">
    <property type="protein sequence ID" value="CAI9541426.1"/>
    <property type="molecule type" value="Genomic_DNA"/>
</dbReference>
<accession>A0ABN9AZD8</accession>
<dbReference type="Gene3D" id="3.30.1120.130">
    <property type="match status" value="1"/>
</dbReference>
<dbReference type="InterPro" id="IPR033698">
    <property type="entry name" value="POLO_box_Plk4_2"/>
</dbReference>
<keyword evidence="5" id="KW-1185">Reference proteome</keyword>
<evidence type="ECO:0008006" key="6">
    <source>
        <dbReference type="Google" id="ProtNLM"/>
    </source>
</evidence>
<gene>
    <name evidence="4" type="ORF">SPARVUS_LOCUS1921354</name>
</gene>
<name>A0ABN9AZD8_9NEOB</name>
<dbReference type="CDD" id="cd13116">
    <property type="entry name" value="POLO_box_Plk4_3"/>
    <property type="match status" value="1"/>
</dbReference>
<proteinExistence type="predicted"/>
<sequence>ENSPNADLEACFYDGAKIQKTAEFIRIIEKSGKSHTLKHGNRISGMGDEIKYYVDHANESHQVCLSLESAVNVEEKKGDDLSLFPVTFGRRPIIIDSPKPLIEPTSTGETGCGHKDQDSTNKVLSSTSSPNQMPNINPSMLSYEGSVFSAQTVTTSTTTKTHTPDPSQVIKSVFVKNVGWASQLNTGAVWVQFNDGSQLVVQPGVSTIIYTDPNGQVTRHGENDRLPDYIKSKLQCLSSILMLFANSSSHS</sequence>
<feature type="compositionally biased region" description="Polar residues" evidence="1">
    <location>
        <begin position="120"/>
        <end position="134"/>
    </location>
</feature>
<feature type="non-terminal residue" evidence="4">
    <location>
        <position position="1"/>
    </location>
</feature>
<evidence type="ECO:0000313" key="4">
    <source>
        <dbReference type="EMBL" id="CAI9541426.1"/>
    </source>
</evidence>
<dbReference type="InterPro" id="IPR047108">
    <property type="entry name" value="Plk4-like_POLO_box_2_sf"/>
</dbReference>
<evidence type="ECO:0000259" key="3">
    <source>
        <dbReference type="PROSITE" id="PS51985"/>
    </source>
</evidence>
<evidence type="ECO:0000259" key="2">
    <source>
        <dbReference type="PROSITE" id="PS50078"/>
    </source>
</evidence>
<dbReference type="Gene3D" id="2.40.50.930">
    <property type="match status" value="1"/>
</dbReference>
<comment type="caution">
    <text evidence="4">The sequence shown here is derived from an EMBL/GenBank/DDBJ whole genome shotgun (WGS) entry which is preliminary data.</text>
</comment>
<dbReference type="InterPro" id="IPR033696">
    <property type="entry name" value="POLO_box_Plk4_C"/>
</dbReference>
<evidence type="ECO:0000313" key="5">
    <source>
        <dbReference type="Proteomes" id="UP001162483"/>
    </source>
</evidence>
<dbReference type="SUPFAM" id="SSF82615">
    <property type="entry name" value="Polo-box domain"/>
    <property type="match status" value="1"/>
</dbReference>
<feature type="domain" description="POLO box" evidence="2">
    <location>
        <begin position="168"/>
        <end position="246"/>
    </location>
</feature>
<protein>
    <recommendedName>
        <fullName evidence="6">Polo kinase</fullName>
    </recommendedName>
</protein>